<evidence type="ECO:0000256" key="3">
    <source>
        <dbReference type="ARBA" id="ARBA00022630"/>
    </source>
</evidence>
<evidence type="ECO:0000313" key="12">
    <source>
        <dbReference type="EMBL" id="SDY25468.1"/>
    </source>
</evidence>
<evidence type="ECO:0000256" key="6">
    <source>
        <dbReference type="ARBA" id="ARBA00022827"/>
    </source>
</evidence>
<dbReference type="GO" id="GO:0046872">
    <property type="term" value="F:metal ion binding"/>
    <property type="evidence" value="ECO:0007669"/>
    <property type="project" value="UniProtKB-UniRule"/>
</dbReference>
<keyword evidence="6 10" id="KW-0274">FAD</keyword>
<dbReference type="GO" id="GO:0016740">
    <property type="term" value="F:transferase activity"/>
    <property type="evidence" value="ECO:0007669"/>
    <property type="project" value="UniProtKB-UniRule"/>
</dbReference>
<evidence type="ECO:0000313" key="13">
    <source>
        <dbReference type="Proteomes" id="UP000199230"/>
    </source>
</evidence>
<dbReference type="RefSeq" id="WP_093309824.1">
    <property type="nucleotide sequence ID" value="NZ_FNPV01000001.1"/>
</dbReference>
<evidence type="ECO:0000256" key="4">
    <source>
        <dbReference type="ARBA" id="ARBA00022679"/>
    </source>
</evidence>
<dbReference type="OrthoDB" id="9778595at2"/>
<keyword evidence="13" id="KW-1185">Reference proteome</keyword>
<comment type="similarity">
    <text evidence="10">Belongs to the ApbE family.</text>
</comment>
<dbReference type="InterPro" id="IPR024932">
    <property type="entry name" value="ApbE"/>
</dbReference>
<accession>A0A1H3IEE2</accession>
<evidence type="ECO:0000256" key="1">
    <source>
        <dbReference type="ARBA" id="ARBA00011955"/>
    </source>
</evidence>
<dbReference type="PANTHER" id="PTHR30040:SF2">
    <property type="entry name" value="FAD:PROTEIN FMN TRANSFERASE"/>
    <property type="match status" value="1"/>
</dbReference>
<keyword evidence="7 10" id="KW-0460">Magnesium</keyword>
<sequence length="348" mass="38821">MKSNRKMITALFMIGLTLFIITKFINQPEGEWVEKNEFVLGTFSQIRIYAPTEAAGEAIIRKAFDRVHEIEKRMSPHIENSQVYKINQLANESFSEVTEDTLMVIQTGIDYYELTDGLFHIGLGSLINLWGIGTEEPYVPRQSEVDELLEALDIHAILIENSSVMIQNKHMALDLGGIAKGYAVDESVRILKEEGIQSGFINFGGDVYALGKKPDKTPWNVGIREPIIESGGLLGRVPADSLSVVTSGDYERYFIEDETIFHHIIDPRTGFPSESDLKSVTIISETSMDGDVYSTALFIMGLTQGLSFVESVQGVEAVFVNHEKEIYLSSGLKDGGFELMNEDYTLID</sequence>
<keyword evidence="5 10" id="KW-0479">Metal-binding</keyword>
<dbReference type="Gene3D" id="3.10.520.10">
    <property type="entry name" value="ApbE-like domains"/>
    <property type="match status" value="1"/>
</dbReference>
<name>A0A1H3IEE2_9FIRM</name>
<dbReference type="InterPro" id="IPR003374">
    <property type="entry name" value="ApbE-like_sf"/>
</dbReference>
<comment type="cofactor">
    <cofactor evidence="11">
        <name>Mg(2+)</name>
        <dbReference type="ChEBI" id="CHEBI:18420"/>
    </cofactor>
    <cofactor evidence="11">
        <name>Mn(2+)</name>
        <dbReference type="ChEBI" id="CHEBI:29035"/>
    </cofactor>
    <text evidence="11">Magnesium. Can also use manganese.</text>
</comment>
<organism evidence="12 13">
    <name type="scientific">Tindallia californiensis</name>
    <dbReference type="NCBI Taxonomy" id="159292"/>
    <lineage>
        <taxon>Bacteria</taxon>
        <taxon>Bacillati</taxon>
        <taxon>Bacillota</taxon>
        <taxon>Clostridia</taxon>
        <taxon>Peptostreptococcales</taxon>
        <taxon>Tindalliaceae</taxon>
        <taxon>Tindallia</taxon>
    </lineage>
</organism>
<evidence type="ECO:0000256" key="2">
    <source>
        <dbReference type="ARBA" id="ARBA00016337"/>
    </source>
</evidence>
<dbReference type="Proteomes" id="UP000199230">
    <property type="component" value="Unassembled WGS sequence"/>
</dbReference>
<dbReference type="STRING" id="159292.SAMN05192546_101103"/>
<dbReference type="Pfam" id="PF02424">
    <property type="entry name" value="ApbE"/>
    <property type="match status" value="1"/>
</dbReference>
<dbReference type="AlphaFoldDB" id="A0A1H3IEE2"/>
<reference evidence="12 13" key="1">
    <citation type="submission" date="2016-10" db="EMBL/GenBank/DDBJ databases">
        <authorList>
            <person name="de Groot N.N."/>
        </authorList>
    </citation>
    <scope>NUCLEOTIDE SEQUENCE [LARGE SCALE GENOMIC DNA]</scope>
    <source>
        <strain evidence="12 13">APO</strain>
    </source>
</reference>
<evidence type="ECO:0000256" key="8">
    <source>
        <dbReference type="ARBA" id="ARBA00031306"/>
    </source>
</evidence>
<evidence type="ECO:0000256" key="11">
    <source>
        <dbReference type="PIRSR" id="PIRSR006268-2"/>
    </source>
</evidence>
<keyword evidence="12" id="KW-0449">Lipoprotein</keyword>
<comment type="catalytic activity">
    <reaction evidence="9 10">
        <text>L-threonyl-[protein] + FAD = FMN-L-threonyl-[protein] + AMP + H(+)</text>
        <dbReference type="Rhea" id="RHEA:36847"/>
        <dbReference type="Rhea" id="RHEA-COMP:11060"/>
        <dbReference type="Rhea" id="RHEA-COMP:11061"/>
        <dbReference type="ChEBI" id="CHEBI:15378"/>
        <dbReference type="ChEBI" id="CHEBI:30013"/>
        <dbReference type="ChEBI" id="CHEBI:57692"/>
        <dbReference type="ChEBI" id="CHEBI:74257"/>
        <dbReference type="ChEBI" id="CHEBI:456215"/>
        <dbReference type="EC" id="2.7.1.180"/>
    </reaction>
</comment>
<evidence type="ECO:0000256" key="9">
    <source>
        <dbReference type="ARBA" id="ARBA00048540"/>
    </source>
</evidence>
<feature type="binding site" evidence="11">
    <location>
        <position position="177"/>
    </location>
    <ligand>
        <name>Mg(2+)</name>
        <dbReference type="ChEBI" id="CHEBI:18420"/>
    </ligand>
</feature>
<evidence type="ECO:0000256" key="5">
    <source>
        <dbReference type="ARBA" id="ARBA00022723"/>
    </source>
</evidence>
<keyword evidence="3 10" id="KW-0285">Flavoprotein</keyword>
<protein>
    <recommendedName>
        <fullName evidence="2 10">FAD:protein FMN transferase</fullName>
        <ecNumber evidence="1 10">2.7.1.180</ecNumber>
    </recommendedName>
    <alternativeName>
        <fullName evidence="8 10">Flavin transferase</fullName>
    </alternativeName>
</protein>
<gene>
    <name evidence="12" type="ORF">SAMN05192546_101103</name>
</gene>
<evidence type="ECO:0000256" key="7">
    <source>
        <dbReference type="ARBA" id="ARBA00022842"/>
    </source>
</evidence>
<feature type="binding site" evidence="11">
    <location>
        <position position="291"/>
    </location>
    <ligand>
        <name>Mg(2+)</name>
        <dbReference type="ChEBI" id="CHEBI:18420"/>
    </ligand>
</feature>
<proteinExistence type="inferred from homology"/>
<dbReference type="EC" id="2.7.1.180" evidence="1 10"/>
<dbReference type="SUPFAM" id="SSF143631">
    <property type="entry name" value="ApbE-like"/>
    <property type="match status" value="1"/>
</dbReference>
<dbReference type="PIRSF" id="PIRSF006268">
    <property type="entry name" value="ApbE"/>
    <property type="match status" value="1"/>
</dbReference>
<dbReference type="EMBL" id="FNPV01000001">
    <property type="protein sequence ID" value="SDY25468.1"/>
    <property type="molecule type" value="Genomic_DNA"/>
</dbReference>
<feature type="binding site" evidence="11">
    <location>
        <position position="295"/>
    </location>
    <ligand>
        <name>Mg(2+)</name>
        <dbReference type="ChEBI" id="CHEBI:18420"/>
    </ligand>
</feature>
<keyword evidence="4 10" id="KW-0808">Transferase</keyword>
<evidence type="ECO:0000256" key="10">
    <source>
        <dbReference type="PIRNR" id="PIRNR006268"/>
    </source>
</evidence>
<dbReference type="PANTHER" id="PTHR30040">
    <property type="entry name" value="THIAMINE BIOSYNTHESIS LIPOPROTEIN APBE"/>
    <property type="match status" value="1"/>
</dbReference>